<protein>
    <submittedName>
        <fullName evidence="1">Uncharacterized protein</fullName>
    </submittedName>
</protein>
<reference evidence="2" key="2">
    <citation type="submission" date="2015-10" db="EMBL/GenBank/DDBJ databases">
        <title>Improved Draft Genome Sequence of Clostridium pasteurianum Strain ATCC 6013 (DSM 525) Using a Hybrid Next-Generation Sequencing Approach.</title>
        <authorList>
            <person name="Pyne M.E."/>
            <person name="Utturkar S.M."/>
            <person name="Brown S.D."/>
            <person name="Moo-Young M."/>
            <person name="Chung D.A."/>
            <person name="Chou P.C."/>
        </authorList>
    </citation>
    <scope>NUCLEOTIDE SEQUENCE</scope>
    <source>
        <strain evidence="2">ATCC 6013</strain>
    </source>
</reference>
<dbReference type="Proteomes" id="UP000028042">
    <property type="component" value="Unassembled WGS sequence"/>
</dbReference>
<dbReference type="RefSeq" id="WP_003445910.1">
    <property type="nucleotide sequence ID" value="NZ_ANZB01000008.1"/>
</dbReference>
<dbReference type="AlphaFoldDB" id="A0A0H3JBD9"/>
<evidence type="ECO:0000313" key="4">
    <source>
        <dbReference type="Proteomes" id="UP000030905"/>
    </source>
</evidence>
<proteinExistence type="predicted"/>
<dbReference type="EMBL" id="JPGY02000001">
    <property type="protein sequence ID" value="KRU14427.1"/>
    <property type="molecule type" value="Genomic_DNA"/>
</dbReference>
<evidence type="ECO:0000313" key="2">
    <source>
        <dbReference type="EMBL" id="KRU14427.1"/>
    </source>
</evidence>
<evidence type="ECO:0000313" key="1">
    <source>
        <dbReference type="EMBL" id="AJA53548.1"/>
    </source>
</evidence>
<evidence type="ECO:0000313" key="3">
    <source>
        <dbReference type="Proteomes" id="UP000028042"/>
    </source>
</evidence>
<reference evidence="1 4" key="1">
    <citation type="journal article" date="2015" name="Genome Announc.">
        <title>Complete Genome Sequence of the Nitrogen-Fixing and Solvent-Producing Clostridium pasteurianum DSM 525.</title>
        <authorList>
            <person name="Poehlein A."/>
            <person name="Grosse-Honebrink A."/>
            <person name="Zhang Y."/>
            <person name="Minton N.P."/>
            <person name="Daniel R."/>
        </authorList>
    </citation>
    <scope>NUCLEOTIDE SEQUENCE [LARGE SCALE GENOMIC DNA]</scope>
    <source>
        <strain evidence="1">DSM 525</strain>
        <strain evidence="4">DSM 525 / ATCC 6013</strain>
    </source>
</reference>
<dbReference type="KEGG" id="cpae:CPAST_c34990"/>
<sequence length="83" mass="9686">MNEYKFLKEFYKSAALINPKNIIIQEVDIARDFVCIYIVTKNKNMLDIFTAVGDIDEPINKDSINHVLLPESLIKQLFKQQIK</sequence>
<dbReference type="GeneID" id="93075595"/>
<gene>
    <name evidence="1" type="ORF">CLPA_c34990</name>
    <name evidence="2" type="ORF">CP6013_03685</name>
</gene>
<accession>A0A0H3JBD9</accession>
<name>A0A0H3JBD9_CLOPA</name>
<organism evidence="1 4">
    <name type="scientific">Clostridium pasteurianum DSM 525 = ATCC 6013</name>
    <dbReference type="NCBI Taxonomy" id="1262449"/>
    <lineage>
        <taxon>Bacteria</taxon>
        <taxon>Bacillati</taxon>
        <taxon>Bacillota</taxon>
        <taxon>Clostridia</taxon>
        <taxon>Eubacteriales</taxon>
        <taxon>Clostridiaceae</taxon>
        <taxon>Clostridium</taxon>
    </lineage>
</organism>
<keyword evidence="4" id="KW-1185">Reference proteome</keyword>
<dbReference type="PATRIC" id="fig|1262449.3.peg.2558"/>
<dbReference type="Proteomes" id="UP000030905">
    <property type="component" value="Chromosome"/>
</dbReference>
<dbReference type="EMBL" id="CP009268">
    <property type="protein sequence ID" value="AJA53548.1"/>
    <property type="molecule type" value="Genomic_DNA"/>
</dbReference>
<dbReference type="KEGG" id="cpat:CLPA_c34990"/>
<reference evidence="2 3" key="3">
    <citation type="journal article" name="Genome Announc.">
        <title>Improved Draft Genome Sequence of Clostridium pasteurianum Strain ATCC 6013 (DSM 525) Using a Hybrid Next-Generation Sequencing Approach.</title>
        <authorList>
            <person name="Pyne M.E."/>
            <person name="Utturkar S."/>
            <person name="Brown S.D."/>
            <person name="Moo-Young M."/>
            <person name="Chung D.A."/>
            <person name="Chou C.P."/>
        </authorList>
    </citation>
    <scope>NUCLEOTIDE SEQUENCE [LARGE SCALE GENOMIC DNA]</scope>
    <source>
        <strain evidence="2 3">ATCC 6013</strain>
    </source>
</reference>